<dbReference type="Proteomes" id="UP001184614">
    <property type="component" value="Unassembled WGS sequence"/>
</dbReference>
<dbReference type="RefSeq" id="WP_310012136.1">
    <property type="nucleotide sequence ID" value="NZ_JAVDQT010000002.1"/>
</dbReference>
<gene>
    <name evidence="1" type="ORF">J2782_002151</name>
</gene>
<keyword evidence="2" id="KW-1185">Reference proteome</keyword>
<evidence type="ECO:0000313" key="1">
    <source>
        <dbReference type="EMBL" id="MDR6432416.1"/>
    </source>
</evidence>
<organism evidence="1 2">
    <name type="scientific">Brucella pseudogrignonensis</name>
    <dbReference type="NCBI Taxonomy" id="419475"/>
    <lineage>
        <taxon>Bacteria</taxon>
        <taxon>Pseudomonadati</taxon>
        <taxon>Pseudomonadota</taxon>
        <taxon>Alphaproteobacteria</taxon>
        <taxon>Hyphomicrobiales</taxon>
        <taxon>Brucellaceae</taxon>
        <taxon>Brucella/Ochrobactrum group</taxon>
        <taxon>Brucella</taxon>
    </lineage>
</organism>
<protein>
    <submittedName>
        <fullName evidence="1">Uncharacterized protein</fullName>
    </submittedName>
</protein>
<accession>A0ABU1M8P4</accession>
<sequence>MPIQTISVDNFYYLSEQQNGLWEVRETVTNQPVSLNGQFCCSLKKRDAEELIEYLNGLDASLAA</sequence>
<proteinExistence type="predicted"/>
<comment type="caution">
    <text evidence="1">The sequence shown here is derived from an EMBL/GenBank/DDBJ whole genome shotgun (WGS) entry which is preliminary data.</text>
</comment>
<name>A0ABU1M8P4_9HYPH</name>
<evidence type="ECO:0000313" key="2">
    <source>
        <dbReference type="Proteomes" id="UP001184614"/>
    </source>
</evidence>
<dbReference type="EMBL" id="JAVDQT010000002">
    <property type="protein sequence ID" value="MDR6432416.1"/>
    <property type="molecule type" value="Genomic_DNA"/>
</dbReference>
<reference evidence="1 2" key="1">
    <citation type="submission" date="2023-07" db="EMBL/GenBank/DDBJ databases">
        <title>Sorghum-associated microbial communities from plants grown in Nebraska, USA.</title>
        <authorList>
            <person name="Schachtman D."/>
        </authorList>
    </citation>
    <scope>NUCLEOTIDE SEQUENCE [LARGE SCALE GENOMIC DNA]</scope>
    <source>
        <strain evidence="1 2">DS1730</strain>
    </source>
</reference>